<feature type="transmembrane region" description="Helical" evidence="8">
    <location>
        <begin position="284"/>
        <end position="304"/>
    </location>
</feature>
<dbReference type="CDD" id="cd06550">
    <property type="entry name" value="TM_ABC_iron-siderophores_like"/>
    <property type="match status" value="1"/>
</dbReference>
<feature type="transmembrane region" description="Helical" evidence="8">
    <location>
        <begin position="126"/>
        <end position="144"/>
    </location>
</feature>
<keyword evidence="7 8" id="KW-0472">Membrane</keyword>
<evidence type="ECO:0000256" key="6">
    <source>
        <dbReference type="ARBA" id="ARBA00022989"/>
    </source>
</evidence>
<keyword evidence="3" id="KW-0813">Transport</keyword>
<dbReference type="Pfam" id="PF01032">
    <property type="entry name" value="FecCD"/>
    <property type="match status" value="1"/>
</dbReference>
<dbReference type="GO" id="GO:0005886">
    <property type="term" value="C:plasma membrane"/>
    <property type="evidence" value="ECO:0007669"/>
    <property type="project" value="UniProtKB-SubCell"/>
</dbReference>
<dbReference type="EMBL" id="VFOX01000001">
    <property type="protein sequence ID" value="TQL85650.1"/>
    <property type="molecule type" value="Genomic_DNA"/>
</dbReference>
<dbReference type="Gene3D" id="1.10.3470.10">
    <property type="entry name" value="ABC transporter involved in vitamin B12 uptake, BtuC"/>
    <property type="match status" value="1"/>
</dbReference>
<feature type="transmembrane region" description="Helical" evidence="8">
    <location>
        <begin position="69"/>
        <end position="89"/>
    </location>
</feature>
<dbReference type="InterPro" id="IPR037294">
    <property type="entry name" value="ABC_BtuC-like"/>
</dbReference>
<evidence type="ECO:0000256" key="2">
    <source>
        <dbReference type="ARBA" id="ARBA00007935"/>
    </source>
</evidence>
<gene>
    <name evidence="9" type="ORF">FB560_1281</name>
</gene>
<evidence type="ECO:0000256" key="1">
    <source>
        <dbReference type="ARBA" id="ARBA00004651"/>
    </source>
</evidence>
<keyword evidence="10" id="KW-1185">Reference proteome</keyword>
<feature type="transmembrane region" description="Helical" evidence="8">
    <location>
        <begin position="245"/>
        <end position="272"/>
    </location>
</feature>
<dbReference type="RefSeq" id="WP_141871582.1">
    <property type="nucleotide sequence ID" value="NZ_VFOX01000001.1"/>
</dbReference>
<dbReference type="PANTHER" id="PTHR30472">
    <property type="entry name" value="FERRIC ENTEROBACTIN TRANSPORT SYSTEM PERMEASE PROTEIN"/>
    <property type="match status" value="1"/>
</dbReference>
<comment type="subcellular location">
    <subcellularLocation>
        <location evidence="1">Cell membrane</location>
        <topology evidence="1">Multi-pass membrane protein</topology>
    </subcellularLocation>
</comment>
<evidence type="ECO:0000256" key="4">
    <source>
        <dbReference type="ARBA" id="ARBA00022475"/>
    </source>
</evidence>
<dbReference type="PANTHER" id="PTHR30472:SF24">
    <property type="entry name" value="FERRIC ENTEROBACTIN TRANSPORT SYSTEM PERMEASE PROTEIN FEPG"/>
    <property type="match status" value="1"/>
</dbReference>
<dbReference type="AlphaFoldDB" id="A0A543BLE2"/>
<dbReference type="OrthoDB" id="4455417at2"/>
<sequence>MLRLGRVTLLVRPRTIIVTAVLAVVALAAGAIAMTVGSLPVPLHAVPGAVFGIADDPTTILAVQGVRLPRVLAAIGAGAALGVSGSIFQSLARNALGSPDVIGFTTGAATGALVQIVLFGAQPTQVALGTIAGGVVTAGIVMLLARRGGGIAGRQLILVGIGVGAIAAAVNGLLLVRGTIDASSQANLWLSGSLDARQWSHTLPVLAGVAVVIPVVLVLSRRASLMELGDDIAEQLGVRVERTRLVLVGCAVVLAALATAAVGPIAFVALAAPQLVRRLMRTDAPPVIGAAAMGAALLVIADLVTQLLPVTFAVPVGRMTGVVGGLYLLWLLLPSRGAAEGKGWR</sequence>
<evidence type="ECO:0000256" key="5">
    <source>
        <dbReference type="ARBA" id="ARBA00022692"/>
    </source>
</evidence>
<feature type="transmembrane region" description="Helical" evidence="8">
    <location>
        <begin position="200"/>
        <end position="219"/>
    </location>
</feature>
<dbReference type="GO" id="GO:0033214">
    <property type="term" value="P:siderophore-iron import into cell"/>
    <property type="evidence" value="ECO:0007669"/>
    <property type="project" value="TreeGrafter"/>
</dbReference>
<evidence type="ECO:0000256" key="3">
    <source>
        <dbReference type="ARBA" id="ARBA00022448"/>
    </source>
</evidence>
<reference evidence="9 10" key="1">
    <citation type="submission" date="2019-06" db="EMBL/GenBank/DDBJ databases">
        <title>Sequencing the genomes of 1000 actinobacteria strains.</title>
        <authorList>
            <person name="Klenk H.-P."/>
        </authorList>
    </citation>
    <scope>NUCLEOTIDE SEQUENCE [LARGE SCALE GENOMIC DNA]</scope>
    <source>
        <strain evidence="9 10">DSM 20169</strain>
    </source>
</reference>
<evidence type="ECO:0000313" key="9">
    <source>
        <dbReference type="EMBL" id="TQL85650.1"/>
    </source>
</evidence>
<keyword evidence="4" id="KW-1003">Cell membrane</keyword>
<organism evidence="9 10">
    <name type="scientific">Microbacterium saperdae</name>
    <dbReference type="NCBI Taxonomy" id="69368"/>
    <lineage>
        <taxon>Bacteria</taxon>
        <taxon>Bacillati</taxon>
        <taxon>Actinomycetota</taxon>
        <taxon>Actinomycetes</taxon>
        <taxon>Micrococcales</taxon>
        <taxon>Microbacteriaceae</taxon>
        <taxon>Microbacterium</taxon>
    </lineage>
</organism>
<accession>A0A543BLE2</accession>
<comment type="caution">
    <text evidence="9">The sequence shown here is derived from an EMBL/GenBank/DDBJ whole genome shotgun (WGS) entry which is preliminary data.</text>
</comment>
<dbReference type="Proteomes" id="UP000317209">
    <property type="component" value="Unassembled WGS sequence"/>
</dbReference>
<protein>
    <submittedName>
        <fullName evidence="9">Iron complex transport system permease protein</fullName>
    </submittedName>
</protein>
<feature type="transmembrane region" description="Helical" evidence="8">
    <location>
        <begin position="101"/>
        <end position="120"/>
    </location>
</feature>
<dbReference type="GO" id="GO:0022857">
    <property type="term" value="F:transmembrane transporter activity"/>
    <property type="evidence" value="ECO:0007669"/>
    <property type="project" value="InterPro"/>
</dbReference>
<evidence type="ECO:0000256" key="7">
    <source>
        <dbReference type="ARBA" id="ARBA00023136"/>
    </source>
</evidence>
<comment type="similarity">
    <text evidence="2">Belongs to the binding-protein-dependent transport system permease family. FecCD subfamily.</text>
</comment>
<dbReference type="InterPro" id="IPR000522">
    <property type="entry name" value="ABC_transptr_permease_BtuC"/>
</dbReference>
<name>A0A543BLE2_9MICO</name>
<keyword evidence="6 8" id="KW-1133">Transmembrane helix</keyword>
<evidence type="ECO:0000313" key="10">
    <source>
        <dbReference type="Proteomes" id="UP000317209"/>
    </source>
</evidence>
<keyword evidence="5 8" id="KW-0812">Transmembrane</keyword>
<feature type="transmembrane region" description="Helical" evidence="8">
    <location>
        <begin position="156"/>
        <end position="180"/>
    </location>
</feature>
<dbReference type="SUPFAM" id="SSF81345">
    <property type="entry name" value="ABC transporter involved in vitamin B12 uptake, BtuC"/>
    <property type="match status" value="1"/>
</dbReference>
<feature type="transmembrane region" description="Helical" evidence="8">
    <location>
        <begin position="316"/>
        <end position="333"/>
    </location>
</feature>
<evidence type="ECO:0000256" key="8">
    <source>
        <dbReference type="SAM" id="Phobius"/>
    </source>
</evidence>
<proteinExistence type="inferred from homology"/>